<dbReference type="Pfam" id="PF05795">
    <property type="entry name" value="Plasmodium_Vir"/>
    <property type="match status" value="1"/>
</dbReference>
<reference evidence="1 2" key="1">
    <citation type="submission" date="2016-07" db="EMBL/GenBank/DDBJ databases">
        <authorList>
            <consortium name="Pathogen Informatics"/>
        </authorList>
    </citation>
    <scope>NUCLEOTIDE SEQUENCE [LARGE SCALE GENOMIC DNA]</scope>
</reference>
<dbReference type="VEuPathDB" id="PlasmoDB:PVPAM_000016900"/>
<proteinExistence type="predicted"/>
<name>A0A1G4E9L9_PLAVI</name>
<protein>
    <submittedName>
        <fullName evidence="1">VIR protein</fullName>
    </submittedName>
</protein>
<organism evidence="1 2">
    <name type="scientific">Plasmodium vivax</name>
    <name type="common">malaria parasite P. vivax</name>
    <dbReference type="NCBI Taxonomy" id="5855"/>
    <lineage>
        <taxon>Eukaryota</taxon>
        <taxon>Sar</taxon>
        <taxon>Alveolata</taxon>
        <taxon>Apicomplexa</taxon>
        <taxon>Aconoidasida</taxon>
        <taxon>Haemosporida</taxon>
        <taxon>Plasmodiidae</taxon>
        <taxon>Plasmodium</taxon>
        <taxon>Plasmodium (Plasmodium)</taxon>
    </lineage>
</organism>
<accession>A0A1G4E9L9</accession>
<dbReference type="AlphaFoldDB" id="A0A1G4E9L9"/>
<sequence length="302" mass="34882">MSFPSEEFYNKLNEEPFNTPIYHHFCKHISSTLKPDNRNIELCYKVVKYLIINAYDHKEKLACKDCNLLNYWVFDQIKSINGEDKTKINIAYGYIKHILSMMMKIYYKSNKSQCIFDIQIPYYQNWEAKKEFYEYCQDYKEINEKKDLALSGCEKYRDYLKKKPHLLANFEQIIADNKLKKCPNSDAETGGCDPKVLLAELLQKKNIPETKNDLPDDSSKLFLGLSKKDTATAASVAGVSLLGLTLFKLTPLGTWMNRGKQGTNNVIYNLGENNTNELIPNGLQPPNMDYDNVAYHLPYNSA</sequence>
<dbReference type="VEuPathDB" id="PlasmoDB:PVP01_0009100"/>
<evidence type="ECO:0000313" key="2">
    <source>
        <dbReference type="Proteomes" id="UP000196402"/>
    </source>
</evidence>
<dbReference type="EMBL" id="FLYH01000200">
    <property type="protein sequence ID" value="SCA60097.1"/>
    <property type="molecule type" value="Genomic_DNA"/>
</dbReference>
<gene>
    <name evidence="1" type="ORF">PVT01_000073200</name>
</gene>
<dbReference type="Proteomes" id="UP000196402">
    <property type="component" value="Unassembled WGS sequence"/>
</dbReference>
<dbReference type="VEuPathDB" id="PlasmoDB:PVW1_120011500"/>
<evidence type="ECO:0000313" key="1">
    <source>
        <dbReference type="EMBL" id="SCA60097.1"/>
    </source>
</evidence>
<dbReference type="InterPro" id="IPR008780">
    <property type="entry name" value="Plasmodium_Vir"/>
</dbReference>